<organism evidence="7 8">
    <name type="scientific">Clostridium sartagoforme AAU1</name>
    <dbReference type="NCBI Taxonomy" id="1202534"/>
    <lineage>
        <taxon>Bacteria</taxon>
        <taxon>Bacillati</taxon>
        <taxon>Bacillota</taxon>
        <taxon>Clostridia</taxon>
        <taxon>Eubacteriales</taxon>
        <taxon>Clostridiaceae</taxon>
        <taxon>Clostridium</taxon>
    </lineage>
</organism>
<dbReference type="RefSeq" id="WP_016206760.1">
    <property type="nucleotide sequence ID" value="NZ_ASRV01000082.1"/>
</dbReference>
<dbReference type="Pfam" id="PF00384">
    <property type="entry name" value="Molybdopterin"/>
    <property type="match status" value="1"/>
</dbReference>
<dbReference type="GO" id="GO:0043546">
    <property type="term" value="F:molybdopterin cofactor binding"/>
    <property type="evidence" value="ECO:0007669"/>
    <property type="project" value="InterPro"/>
</dbReference>
<dbReference type="InterPro" id="IPR006656">
    <property type="entry name" value="Mopterin_OxRdtase"/>
</dbReference>
<dbReference type="GO" id="GO:0046872">
    <property type="term" value="F:metal ion binding"/>
    <property type="evidence" value="ECO:0007669"/>
    <property type="project" value="UniProtKB-KW"/>
</dbReference>
<dbReference type="InterPro" id="IPR006963">
    <property type="entry name" value="Mopterin_OxRdtase_4Fe-4S_dom"/>
</dbReference>
<proteinExistence type="predicted"/>
<dbReference type="OrthoDB" id="9803192at2"/>
<dbReference type="Pfam" id="PF01568">
    <property type="entry name" value="Molydop_binding"/>
    <property type="match status" value="1"/>
</dbReference>
<name>R9CBZ5_9CLOT</name>
<dbReference type="GO" id="GO:0016491">
    <property type="term" value="F:oxidoreductase activity"/>
    <property type="evidence" value="ECO:0007669"/>
    <property type="project" value="UniProtKB-KW"/>
</dbReference>
<keyword evidence="3" id="KW-0560">Oxidoreductase</keyword>
<dbReference type="Gene3D" id="3.40.228.10">
    <property type="entry name" value="Dimethylsulfoxide Reductase, domain 2"/>
    <property type="match status" value="1"/>
</dbReference>
<dbReference type="InterPro" id="IPR006657">
    <property type="entry name" value="MoPterin_dinucl-bd_dom"/>
</dbReference>
<dbReference type="SUPFAM" id="SSF53706">
    <property type="entry name" value="Formate dehydrogenase/DMSO reductase, domains 1-3"/>
    <property type="match status" value="1"/>
</dbReference>
<dbReference type="SMART" id="SM00926">
    <property type="entry name" value="Molybdop_Fe4S4"/>
    <property type="match status" value="1"/>
</dbReference>
<protein>
    <submittedName>
        <fullName evidence="7">Nitrate reductase, catalytic subunit</fullName>
    </submittedName>
</protein>
<dbReference type="Gene3D" id="2.40.40.20">
    <property type="match status" value="1"/>
</dbReference>
<dbReference type="AlphaFoldDB" id="R9CBZ5"/>
<evidence type="ECO:0000256" key="1">
    <source>
        <dbReference type="ARBA" id="ARBA00022485"/>
    </source>
</evidence>
<evidence type="ECO:0000313" key="7">
    <source>
        <dbReference type="EMBL" id="EOR26869.1"/>
    </source>
</evidence>
<keyword evidence="4" id="KW-0408">Iron</keyword>
<keyword evidence="2" id="KW-0479">Metal-binding</keyword>
<evidence type="ECO:0000259" key="6">
    <source>
        <dbReference type="PROSITE" id="PS51669"/>
    </source>
</evidence>
<dbReference type="Proteomes" id="UP000013988">
    <property type="component" value="Unassembled WGS sequence"/>
</dbReference>
<dbReference type="PATRIC" id="fig|1202534.3.peg.1345"/>
<keyword evidence="1" id="KW-0004">4Fe-4S</keyword>
<reference evidence="7 8" key="1">
    <citation type="submission" date="2013-03" db="EMBL/GenBank/DDBJ databases">
        <title>Whole genome shotgun sequencing of Clostridium sartagoforme AAU1.</title>
        <authorList>
            <person name="Joshi C.G."/>
            <person name="Duggirala S.M."/>
            <person name="Nathani N.M."/>
            <person name="Bhatt V.D."/>
            <person name="Patel A.K."/>
            <person name="Pandya P.R."/>
            <person name="KaPatel J.A."/>
        </authorList>
    </citation>
    <scope>NUCLEOTIDE SEQUENCE [LARGE SCALE GENOMIC DNA]</scope>
    <source>
        <strain evidence="7 8">AAU1</strain>
    </source>
</reference>
<gene>
    <name evidence="7" type="ORF">A500_06701</name>
</gene>
<keyword evidence="8" id="KW-1185">Reference proteome</keyword>
<sequence>MRIVRSTCNYCSIACNFDFHVNENDFIERVVPAKNYPVNKGFCCIKGLNLDKQNTIYENPVLPLLKNKKGQFEHISWGEAFNIFANKIKDIQNRYGKESFAFLSTGQLCTEEMALAGHIGRNFLGGNGDGNTRLCMATAVVAYKQSFGFDSPPYTFEDLELSDVAIFIGCNPVVAHPILWRRLVDGRGEDSKLIVIDPRKSETVSNADIWIDLKPKSDLRLLYTLANVLIEKEWIDKEFIKNSTEDFEGFKSHVKKYDINDIEEHTGISKGRILDLAKIIHEGKRVSFWWTMGVNQGYQAVRTAQAIINLALMTGNIGKPGTGANSITGQCNAMGSRLFSNTTGLYGGGEYSNKDRRKVVAEALDIDEDMLPKKSSIPYDQIIEGINKGEIKALWVIATNPAASFINNLEFKKAAEKLEFLALQDIYSDTETAKYAHLILPSTNGLKKEGVLINTERRISKIQPVIPKKENELSDYDIMLGIGEAIGMGKLLEKWRTPKDAFETIRECTKDMPCDITGVEYDDLIVSQGIQWPFRKGEKLDSKERRLFEDKKFYTPSKKAKFIYEDISEMPYEQNKEYPYILSTGRATAGQWHTQTRTREIPAVEAIIVKEGYININTDTAEKLGIRENEKVKVTAPNGLSNNFLVKLTRTVKKDHVFVPMHYIESNSVLPSVFDTYSREPNYKYVPVKIEKIN</sequence>
<dbReference type="PROSITE" id="PS51669">
    <property type="entry name" value="4FE4S_MOW_BIS_MGD"/>
    <property type="match status" value="1"/>
</dbReference>
<dbReference type="SUPFAM" id="SSF50692">
    <property type="entry name" value="ADC-like"/>
    <property type="match status" value="1"/>
</dbReference>
<dbReference type="Gene3D" id="3.40.50.740">
    <property type="match status" value="1"/>
</dbReference>
<dbReference type="PANTHER" id="PTHR43105">
    <property type="entry name" value="RESPIRATORY NITRATE REDUCTASE"/>
    <property type="match status" value="1"/>
</dbReference>
<dbReference type="GO" id="GO:0016020">
    <property type="term" value="C:membrane"/>
    <property type="evidence" value="ECO:0007669"/>
    <property type="project" value="TreeGrafter"/>
</dbReference>
<dbReference type="PANTHER" id="PTHR43105:SF9">
    <property type="entry name" value="NADPH-FE(3+) OXIDOREDUCTASE SUBUNIT ALPHA"/>
    <property type="match status" value="1"/>
</dbReference>
<comment type="caution">
    <text evidence="7">The sequence shown here is derived from an EMBL/GenBank/DDBJ whole genome shotgun (WGS) entry which is preliminary data.</text>
</comment>
<dbReference type="GO" id="GO:0051539">
    <property type="term" value="F:4 iron, 4 sulfur cluster binding"/>
    <property type="evidence" value="ECO:0007669"/>
    <property type="project" value="UniProtKB-KW"/>
</dbReference>
<evidence type="ECO:0000313" key="8">
    <source>
        <dbReference type="Proteomes" id="UP000013988"/>
    </source>
</evidence>
<dbReference type="InterPro" id="IPR050123">
    <property type="entry name" value="Prok_molybdopt-oxidoreductase"/>
</dbReference>
<keyword evidence="5" id="KW-0411">Iron-sulfur</keyword>
<dbReference type="PIRSF" id="PIRSF000144">
    <property type="entry name" value="CbbBc"/>
    <property type="match status" value="1"/>
</dbReference>
<dbReference type="CDD" id="cd00508">
    <property type="entry name" value="MopB_CT_Fdh-Nap-like"/>
    <property type="match status" value="1"/>
</dbReference>
<dbReference type="Gene3D" id="2.20.25.90">
    <property type="entry name" value="ADC-like domains"/>
    <property type="match status" value="1"/>
</dbReference>
<accession>R9CBZ5</accession>
<evidence type="ECO:0000256" key="4">
    <source>
        <dbReference type="ARBA" id="ARBA00023004"/>
    </source>
</evidence>
<dbReference type="InterPro" id="IPR009010">
    <property type="entry name" value="Asp_de-COase-like_dom_sf"/>
</dbReference>
<evidence type="ECO:0000256" key="5">
    <source>
        <dbReference type="ARBA" id="ARBA00023014"/>
    </source>
</evidence>
<feature type="domain" description="4Fe-4S Mo/W bis-MGD-type" evidence="6">
    <location>
        <begin position="1"/>
        <end position="58"/>
    </location>
</feature>
<evidence type="ECO:0000256" key="2">
    <source>
        <dbReference type="ARBA" id="ARBA00022723"/>
    </source>
</evidence>
<evidence type="ECO:0000256" key="3">
    <source>
        <dbReference type="ARBA" id="ARBA00023002"/>
    </source>
</evidence>
<dbReference type="Pfam" id="PF04879">
    <property type="entry name" value="Molybdop_Fe4S4"/>
    <property type="match status" value="1"/>
</dbReference>
<dbReference type="EMBL" id="ASRV01000082">
    <property type="protein sequence ID" value="EOR26869.1"/>
    <property type="molecule type" value="Genomic_DNA"/>
</dbReference>